<name>A0A0F9BQL1_9ZZZZ</name>
<gene>
    <name evidence="1" type="ORF">LCGC14_2418030</name>
</gene>
<evidence type="ECO:0000313" key="1">
    <source>
        <dbReference type="EMBL" id="KKL24165.1"/>
    </source>
</evidence>
<organism evidence="1">
    <name type="scientific">marine sediment metagenome</name>
    <dbReference type="NCBI Taxonomy" id="412755"/>
    <lineage>
        <taxon>unclassified sequences</taxon>
        <taxon>metagenomes</taxon>
        <taxon>ecological metagenomes</taxon>
    </lineage>
</organism>
<dbReference type="EMBL" id="LAZR01036695">
    <property type="protein sequence ID" value="KKL24165.1"/>
    <property type="molecule type" value="Genomic_DNA"/>
</dbReference>
<accession>A0A0F9BQL1</accession>
<protein>
    <submittedName>
        <fullName evidence="1">Uncharacterized protein</fullName>
    </submittedName>
</protein>
<sequence>VNIDNKFKETIKFDEPIQISDYILASKIDDD</sequence>
<comment type="caution">
    <text evidence="1">The sequence shown here is derived from an EMBL/GenBank/DDBJ whole genome shotgun (WGS) entry which is preliminary data.</text>
</comment>
<dbReference type="AlphaFoldDB" id="A0A0F9BQL1"/>
<reference evidence="1" key="1">
    <citation type="journal article" date="2015" name="Nature">
        <title>Complex archaea that bridge the gap between prokaryotes and eukaryotes.</title>
        <authorList>
            <person name="Spang A."/>
            <person name="Saw J.H."/>
            <person name="Jorgensen S.L."/>
            <person name="Zaremba-Niedzwiedzka K."/>
            <person name="Martijn J."/>
            <person name="Lind A.E."/>
            <person name="van Eijk R."/>
            <person name="Schleper C."/>
            <person name="Guy L."/>
            <person name="Ettema T.J."/>
        </authorList>
    </citation>
    <scope>NUCLEOTIDE SEQUENCE</scope>
</reference>
<proteinExistence type="predicted"/>
<feature type="non-terminal residue" evidence="1">
    <location>
        <position position="1"/>
    </location>
</feature>